<keyword evidence="2" id="KW-1185">Reference proteome</keyword>
<name>A0ABW1EMH3_9BACT</name>
<protein>
    <submittedName>
        <fullName evidence="1">Uncharacterized protein</fullName>
    </submittedName>
</protein>
<comment type="caution">
    <text evidence="1">The sequence shown here is derived from an EMBL/GenBank/DDBJ whole genome shotgun (WGS) entry which is preliminary data.</text>
</comment>
<evidence type="ECO:0000313" key="1">
    <source>
        <dbReference type="EMBL" id="MFC5865245.1"/>
    </source>
</evidence>
<sequence length="227" mass="25897">MTNQGEKSKIKDAADRDWKADDWPLGGEEDLKFTLVYEGELLAYKEDRAPHKHSIRKQFHPQLRLLWEQRLNHWMTSNQVSGSVMKWNAGPPMVEQIAWNFQRGPFQFVPLVTEKLVLACKLNILFLRREVGLGRIVQGGDIDNRLKTLFDALRMPKTLEETGGLPLLDTEKPFFCLLEDDALITEVRVRADTLLTPTEGAGRNDVKLIIGVTVKPIQTLQCNTDFA</sequence>
<dbReference type="EMBL" id="JBHSPH010000017">
    <property type="protein sequence ID" value="MFC5865245.1"/>
    <property type="molecule type" value="Genomic_DNA"/>
</dbReference>
<evidence type="ECO:0000313" key="2">
    <source>
        <dbReference type="Proteomes" id="UP001596091"/>
    </source>
</evidence>
<dbReference type="Proteomes" id="UP001596091">
    <property type="component" value="Unassembled WGS sequence"/>
</dbReference>
<organism evidence="1 2">
    <name type="scientific">Acidicapsa dinghuensis</name>
    <dbReference type="NCBI Taxonomy" id="2218256"/>
    <lineage>
        <taxon>Bacteria</taxon>
        <taxon>Pseudomonadati</taxon>
        <taxon>Acidobacteriota</taxon>
        <taxon>Terriglobia</taxon>
        <taxon>Terriglobales</taxon>
        <taxon>Acidobacteriaceae</taxon>
        <taxon>Acidicapsa</taxon>
    </lineage>
</organism>
<accession>A0ABW1EMH3</accession>
<gene>
    <name evidence="1" type="ORF">ACFPT7_23270</name>
</gene>
<reference evidence="2" key="1">
    <citation type="journal article" date="2019" name="Int. J. Syst. Evol. Microbiol.">
        <title>The Global Catalogue of Microorganisms (GCM) 10K type strain sequencing project: providing services to taxonomists for standard genome sequencing and annotation.</title>
        <authorList>
            <consortium name="The Broad Institute Genomics Platform"/>
            <consortium name="The Broad Institute Genome Sequencing Center for Infectious Disease"/>
            <person name="Wu L."/>
            <person name="Ma J."/>
        </authorList>
    </citation>
    <scope>NUCLEOTIDE SEQUENCE [LARGE SCALE GENOMIC DNA]</scope>
    <source>
        <strain evidence="2">JCM 4087</strain>
    </source>
</reference>
<proteinExistence type="predicted"/>